<dbReference type="Proteomes" id="UP000006810">
    <property type="component" value="Chromosome"/>
</dbReference>
<gene>
    <name evidence="1" type="ordered locus">MBIO_0590</name>
</gene>
<dbReference type="KEGG" id="mfp:MBIO_0590"/>
<dbReference type="EMBL" id="AP009608">
    <property type="protein sequence ID" value="BAH69855.1"/>
    <property type="molecule type" value="Genomic_DNA"/>
</dbReference>
<sequence length="146" mass="17439">MATINLKAYNYSPDFKNESLINRGNNLIKDVKLKNIEGFEHFGFHELALNFSNFNVDELNNFVRLIKKQEIKEILIMTTSKIIDNYQAGNDFLFKYDLLKKYKLKFNFINVDNYEQDYYAKFEEYKKKFEQKGIALMFGSFTKFSE</sequence>
<dbReference type="AlphaFoldDB" id="C4XFD3"/>
<dbReference type="PATRIC" id="fig|496833.3.peg.179"/>
<keyword evidence="2" id="KW-1185">Reference proteome</keyword>
<evidence type="ECO:0000313" key="2">
    <source>
        <dbReference type="Proteomes" id="UP000006810"/>
    </source>
</evidence>
<evidence type="ECO:0000313" key="1">
    <source>
        <dbReference type="EMBL" id="BAH69855.1"/>
    </source>
</evidence>
<name>C4XFD3_MYCFP</name>
<reference evidence="1 2" key="1">
    <citation type="journal article" date="2009" name="Curr. Microbiol.">
        <title>Molecular cloning and expression of a novel cholinephosphotransferase involved in glycoglycerophospholipid biosynthesis of Mycoplasma fermentans.</title>
        <authorList>
            <person name="Ishida N."/>
            <person name="Irikura D."/>
            <person name="Matsuda K."/>
            <person name="Sato S."/>
            <person name="Asano K."/>
        </authorList>
    </citation>
    <scope>NUCLEOTIDE SEQUENCE [LARGE SCALE GENOMIC DNA]</scope>
    <source>
        <strain evidence="2">ATCC 19989 / NBRC 14854 / NCTC 10117 / PG18</strain>
    </source>
</reference>
<accession>C4XFD3</accession>
<dbReference type="HOGENOM" id="CLU_1775395_0_0_14"/>
<protein>
    <submittedName>
        <fullName evidence="1">Uncharacterized protein</fullName>
    </submittedName>
</protein>
<organism evidence="1 2">
    <name type="scientific">Mycoplasmopsis fermentans (strain ATCC 19989 / NBRC 14854 / NCTC 10117 / PG18)</name>
    <name type="common">Mycoplasma fermentans</name>
    <dbReference type="NCBI Taxonomy" id="496833"/>
    <lineage>
        <taxon>Bacteria</taxon>
        <taxon>Bacillati</taxon>
        <taxon>Mycoplasmatota</taxon>
        <taxon>Mycoplasmoidales</taxon>
        <taxon>Metamycoplasmataceae</taxon>
        <taxon>Mycoplasmopsis</taxon>
    </lineage>
</organism>
<proteinExistence type="predicted"/>
<dbReference type="RefSeq" id="WP_015511063.1">
    <property type="nucleotide sequence ID" value="NC_021002.1"/>
</dbReference>